<feature type="transmembrane region" description="Helical" evidence="1">
    <location>
        <begin position="167"/>
        <end position="187"/>
    </location>
</feature>
<dbReference type="Pfam" id="PF16933">
    <property type="entry name" value="PelG"/>
    <property type="match status" value="1"/>
</dbReference>
<dbReference type="Proteomes" id="UP000187408">
    <property type="component" value="Unassembled WGS sequence"/>
</dbReference>
<feature type="transmembrane region" description="Helical" evidence="1">
    <location>
        <begin position="137"/>
        <end position="155"/>
    </location>
</feature>
<evidence type="ECO:0000256" key="1">
    <source>
        <dbReference type="SAM" id="Phobius"/>
    </source>
</evidence>
<sequence>MAGIAFELKKILKENKLTSLFFAFTYSTSLSAGPWIISIISIIIAGMVAERTTASHEMVRQYQIVITYITAFSLILSGAFQLLFTRYVADRLFEKEHEQILPNFMGVLLLNMFIGLTFGVFFSLFTSLKEIYQQMPWFVILFILSLTLMTGFWIINTLLTSFKSYKYILLSFILGFGLMIITAPYFGKFGLSGLMLSYFCGVSIIFLMLIGYIFKHYSSEKLIEFDFLNRDRVYISLAFVGLFYNVAIWADKFVFWFSNITGESVIGPFRASIVYDVPIFLAYLAIAPGMGIFFLKLESEFAEHYDRYYAAVREGETLDRIYELGHELVVAVRTLIQEVFRIQAIAVILIFLMEIVIFKFFHLSLLYLPLFNVLLLGTYLQLVIMVILSVLFYFDLRTYALYTTLTFAIFNFLLSKISIIAGPFFYGYGFFLSLIISFLVGIFLLRRFLNEIHYRTFMLI</sequence>
<keyword evidence="1" id="KW-0812">Transmembrane</keyword>
<name>A0A1R1MN57_9BACT</name>
<feature type="transmembrane region" description="Helical" evidence="1">
    <location>
        <begin position="425"/>
        <end position="445"/>
    </location>
</feature>
<feature type="transmembrane region" description="Helical" evidence="1">
    <location>
        <begin position="277"/>
        <end position="297"/>
    </location>
</feature>
<reference evidence="2 3" key="1">
    <citation type="submission" date="2016-10" db="EMBL/GenBank/DDBJ databases">
        <title>Genome sequence of a sulfur-reducing bacterium Desulfurobacterium indicum K6013.</title>
        <authorList>
            <person name="Cao J."/>
            <person name="Shao Z."/>
            <person name="Alain K."/>
            <person name="Jebbar M."/>
        </authorList>
    </citation>
    <scope>NUCLEOTIDE SEQUENCE [LARGE SCALE GENOMIC DNA]</scope>
    <source>
        <strain evidence="2 3">K6013</strain>
    </source>
</reference>
<dbReference type="RefSeq" id="WP_076712363.1">
    <property type="nucleotide sequence ID" value="NZ_MOEN01000003.1"/>
</dbReference>
<keyword evidence="1" id="KW-0472">Membrane</keyword>
<gene>
    <name evidence="2" type="ORF">BLW93_01565</name>
</gene>
<evidence type="ECO:0000313" key="3">
    <source>
        <dbReference type="Proteomes" id="UP000187408"/>
    </source>
</evidence>
<feature type="transmembrane region" description="Helical" evidence="1">
    <location>
        <begin position="61"/>
        <end position="84"/>
    </location>
</feature>
<feature type="transmembrane region" description="Helical" evidence="1">
    <location>
        <begin position="104"/>
        <end position="125"/>
    </location>
</feature>
<organism evidence="2 3">
    <name type="scientific">Desulfurobacterium indicum</name>
    <dbReference type="NCBI Taxonomy" id="1914305"/>
    <lineage>
        <taxon>Bacteria</taxon>
        <taxon>Pseudomonadati</taxon>
        <taxon>Aquificota</taxon>
        <taxon>Aquificia</taxon>
        <taxon>Desulfurobacteriales</taxon>
        <taxon>Desulfurobacteriaceae</taxon>
        <taxon>Desulfurobacterium</taxon>
    </lineage>
</organism>
<dbReference type="EMBL" id="MOEN01000003">
    <property type="protein sequence ID" value="OMH41206.1"/>
    <property type="molecule type" value="Genomic_DNA"/>
</dbReference>
<keyword evidence="3" id="KW-1185">Reference proteome</keyword>
<protein>
    <recommendedName>
        <fullName evidence="4">Histidine kinase</fullName>
    </recommendedName>
</protein>
<keyword evidence="1" id="KW-1133">Transmembrane helix</keyword>
<evidence type="ECO:0000313" key="2">
    <source>
        <dbReference type="EMBL" id="OMH41206.1"/>
    </source>
</evidence>
<feature type="transmembrane region" description="Helical" evidence="1">
    <location>
        <begin position="20"/>
        <end position="49"/>
    </location>
</feature>
<dbReference type="InterPro" id="IPR031617">
    <property type="entry name" value="PelG"/>
</dbReference>
<comment type="caution">
    <text evidence="2">The sequence shown here is derived from an EMBL/GenBank/DDBJ whole genome shotgun (WGS) entry which is preliminary data.</text>
</comment>
<feature type="transmembrane region" description="Helical" evidence="1">
    <location>
        <begin position="367"/>
        <end position="392"/>
    </location>
</feature>
<feature type="transmembrane region" description="Helical" evidence="1">
    <location>
        <begin position="193"/>
        <end position="214"/>
    </location>
</feature>
<feature type="transmembrane region" description="Helical" evidence="1">
    <location>
        <begin position="399"/>
        <end position="419"/>
    </location>
</feature>
<feature type="transmembrane region" description="Helical" evidence="1">
    <location>
        <begin position="234"/>
        <end position="257"/>
    </location>
</feature>
<evidence type="ECO:0008006" key="4">
    <source>
        <dbReference type="Google" id="ProtNLM"/>
    </source>
</evidence>
<dbReference type="OrthoDB" id="37830at2"/>
<feature type="transmembrane region" description="Helical" evidence="1">
    <location>
        <begin position="342"/>
        <end position="361"/>
    </location>
</feature>
<dbReference type="AlphaFoldDB" id="A0A1R1MN57"/>
<dbReference type="STRING" id="1914305.BLW93_01565"/>
<accession>A0A1R1MN57</accession>
<proteinExistence type="predicted"/>